<comment type="caution">
    <text evidence="2">The sequence shown here is derived from an EMBL/GenBank/DDBJ whole genome shotgun (WGS) entry which is preliminary data.</text>
</comment>
<gene>
    <name evidence="2" type="ORF">EHR01_10670</name>
</gene>
<keyword evidence="1" id="KW-0732">Signal</keyword>
<dbReference type="EMBL" id="RQHK01000012">
    <property type="protein sequence ID" value="TGM74381.1"/>
    <property type="molecule type" value="Genomic_DNA"/>
</dbReference>
<feature type="signal peptide" evidence="1">
    <location>
        <begin position="1"/>
        <end position="20"/>
    </location>
</feature>
<dbReference type="RefSeq" id="WP_135694776.1">
    <property type="nucleotide sequence ID" value="NZ_JAIZBM010000014.1"/>
</dbReference>
<accession>A0ABY2NYV9</accession>
<reference evidence="3" key="1">
    <citation type="journal article" date="2019" name="PLoS Negl. Trop. Dis.">
        <title>Revisiting the worldwide diversity of Leptospira species in the environment.</title>
        <authorList>
            <person name="Vincent A.T."/>
            <person name="Schiettekatte O."/>
            <person name="Bourhy P."/>
            <person name="Veyrier F.J."/>
            <person name="Picardeau M."/>
        </authorList>
    </citation>
    <scope>NUCLEOTIDE SEQUENCE [LARGE SCALE GENOMIC DNA]</scope>
    <source>
        <strain evidence="3">201601298</strain>
    </source>
</reference>
<proteinExistence type="predicted"/>
<protein>
    <recommendedName>
        <fullName evidence="4">Lipoprotein</fullName>
    </recommendedName>
</protein>
<name>A0ABY2NYV9_9LEPT</name>
<evidence type="ECO:0008006" key="4">
    <source>
        <dbReference type="Google" id="ProtNLM"/>
    </source>
</evidence>
<evidence type="ECO:0000313" key="2">
    <source>
        <dbReference type="EMBL" id="TGM74381.1"/>
    </source>
</evidence>
<dbReference type="Proteomes" id="UP000297940">
    <property type="component" value="Unassembled WGS sequence"/>
</dbReference>
<evidence type="ECO:0000256" key="1">
    <source>
        <dbReference type="SAM" id="SignalP"/>
    </source>
</evidence>
<keyword evidence="3" id="KW-1185">Reference proteome</keyword>
<evidence type="ECO:0000313" key="3">
    <source>
        <dbReference type="Proteomes" id="UP000297940"/>
    </source>
</evidence>
<sequence length="99" mass="11391">MKFRKLTLILIIFLSNCFLVPNNQSSRDFCKEGTSLKNGKKYERDIICSASLVNIKKSEDNNDQNLRDNALINCLFALEELKKCDKEENIKFSLTNPSN</sequence>
<feature type="chain" id="PRO_5046171144" description="Lipoprotein" evidence="1">
    <location>
        <begin position="21"/>
        <end position="99"/>
    </location>
</feature>
<organism evidence="2 3">
    <name type="scientific">Leptospira mtsangambouensis</name>
    <dbReference type="NCBI Taxonomy" id="2484912"/>
    <lineage>
        <taxon>Bacteria</taxon>
        <taxon>Pseudomonadati</taxon>
        <taxon>Spirochaetota</taxon>
        <taxon>Spirochaetia</taxon>
        <taxon>Leptospirales</taxon>
        <taxon>Leptospiraceae</taxon>
        <taxon>Leptospira</taxon>
    </lineage>
</organism>